<feature type="region of interest" description="Disordered" evidence="2">
    <location>
        <begin position="768"/>
        <end position="854"/>
    </location>
</feature>
<protein>
    <recommendedName>
        <fullName evidence="3">R3H domain-containing protein</fullName>
    </recommendedName>
</protein>
<evidence type="ECO:0000313" key="4">
    <source>
        <dbReference type="EMBL" id="ACO67660.1"/>
    </source>
</evidence>
<organism evidence="4 5">
    <name type="scientific">Micromonas commoda (strain RCC299 / NOUM17 / CCMP2709)</name>
    <name type="common">Picoplanktonic green alga</name>
    <dbReference type="NCBI Taxonomy" id="296587"/>
    <lineage>
        <taxon>Eukaryota</taxon>
        <taxon>Viridiplantae</taxon>
        <taxon>Chlorophyta</taxon>
        <taxon>Mamiellophyceae</taxon>
        <taxon>Mamiellales</taxon>
        <taxon>Mamiellaceae</taxon>
        <taxon>Micromonas</taxon>
    </lineage>
</organism>
<feature type="compositionally biased region" description="Polar residues" evidence="2">
    <location>
        <begin position="463"/>
        <end position="477"/>
    </location>
</feature>
<evidence type="ECO:0000313" key="5">
    <source>
        <dbReference type="Proteomes" id="UP000002009"/>
    </source>
</evidence>
<evidence type="ECO:0000256" key="1">
    <source>
        <dbReference type="SAM" id="Coils"/>
    </source>
</evidence>
<dbReference type="GO" id="GO:0003676">
    <property type="term" value="F:nucleic acid binding"/>
    <property type="evidence" value="ECO:0007669"/>
    <property type="project" value="UniProtKB-UniRule"/>
</dbReference>
<reference evidence="4 5" key="1">
    <citation type="journal article" date="2009" name="Science">
        <title>Green evolution and dynamic adaptations revealed by genomes of the marine picoeukaryotes Micromonas.</title>
        <authorList>
            <person name="Worden A.Z."/>
            <person name="Lee J.H."/>
            <person name="Mock T."/>
            <person name="Rouze P."/>
            <person name="Simmons M.P."/>
            <person name="Aerts A.L."/>
            <person name="Allen A.E."/>
            <person name="Cuvelier M.L."/>
            <person name="Derelle E."/>
            <person name="Everett M.V."/>
            <person name="Foulon E."/>
            <person name="Grimwood J."/>
            <person name="Gundlach H."/>
            <person name="Henrissat B."/>
            <person name="Napoli C."/>
            <person name="McDonald S.M."/>
            <person name="Parker M.S."/>
            <person name="Rombauts S."/>
            <person name="Salamov A."/>
            <person name="Von Dassow P."/>
            <person name="Badger J.H."/>
            <person name="Coutinho P.M."/>
            <person name="Demir E."/>
            <person name="Dubchak I."/>
            <person name="Gentemann C."/>
            <person name="Eikrem W."/>
            <person name="Gready J.E."/>
            <person name="John U."/>
            <person name="Lanier W."/>
            <person name="Lindquist E.A."/>
            <person name="Lucas S."/>
            <person name="Mayer K.F."/>
            <person name="Moreau H."/>
            <person name="Not F."/>
            <person name="Otillar R."/>
            <person name="Panaud O."/>
            <person name="Pangilinan J."/>
            <person name="Paulsen I."/>
            <person name="Piegu B."/>
            <person name="Poliakov A."/>
            <person name="Robbens S."/>
            <person name="Schmutz J."/>
            <person name="Toulza E."/>
            <person name="Wyss T."/>
            <person name="Zelensky A."/>
            <person name="Zhou K."/>
            <person name="Armbrust E.V."/>
            <person name="Bhattacharya D."/>
            <person name="Goodenough U.W."/>
            <person name="Van de Peer Y."/>
            <person name="Grigoriev I.V."/>
        </authorList>
    </citation>
    <scope>NUCLEOTIDE SEQUENCE [LARGE SCALE GENOMIC DNA]</scope>
    <source>
        <strain evidence="5">RCC299 / NOUM17</strain>
    </source>
</reference>
<keyword evidence="5" id="KW-1185">Reference proteome</keyword>
<proteinExistence type="predicted"/>
<feature type="coiled-coil region" evidence="1">
    <location>
        <begin position="279"/>
        <end position="306"/>
    </location>
</feature>
<feature type="compositionally biased region" description="Basic and acidic residues" evidence="2">
    <location>
        <begin position="784"/>
        <end position="810"/>
    </location>
</feature>
<evidence type="ECO:0000256" key="2">
    <source>
        <dbReference type="SAM" id="MobiDB-lite"/>
    </source>
</evidence>
<dbReference type="RefSeq" id="XP_002506402.1">
    <property type="nucleotide sequence ID" value="XM_002506356.1"/>
</dbReference>
<gene>
    <name evidence="4" type="ORF">MICPUN_106567</name>
</gene>
<feature type="compositionally biased region" description="Basic residues" evidence="2">
    <location>
        <begin position="22"/>
        <end position="34"/>
    </location>
</feature>
<feature type="compositionally biased region" description="Basic and acidic residues" evidence="2">
    <location>
        <begin position="495"/>
        <end position="506"/>
    </location>
</feature>
<dbReference type="Gene3D" id="3.30.1370.50">
    <property type="entry name" value="R3H-like domain"/>
    <property type="match status" value="1"/>
</dbReference>
<dbReference type="KEGG" id="mis:MICPUN_106567"/>
<dbReference type="InParanoid" id="C1EID3"/>
<dbReference type="OrthoDB" id="497551at2759"/>
<dbReference type="GeneID" id="8249514"/>
<feature type="region of interest" description="Disordered" evidence="2">
    <location>
        <begin position="1"/>
        <end position="183"/>
    </location>
</feature>
<keyword evidence="1" id="KW-0175">Coiled coil</keyword>
<feature type="region of interest" description="Disordered" evidence="2">
    <location>
        <begin position="429"/>
        <end position="506"/>
    </location>
</feature>
<evidence type="ECO:0000259" key="3">
    <source>
        <dbReference type="PROSITE" id="PS51061"/>
    </source>
</evidence>
<dbReference type="STRING" id="296587.C1EID3"/>
<accession>C1EID3</accession>
<dbReference type="InterPro" id="IPR001374">
    <property type="entry name" value="R3H_dom"/>
</dbReference>
<dbReference type="AlphaFoldDB" id="C1EID3"/>
<dbReference type="CDD" id="cd02325">
    <property type="entry name" value="R3H"/>
    <property type="match status" value="1"/>
</dbReference>
<feature type="compositionally biased region" description="Low complexity" evidence="2">
    <location>
        <begin position="48"/>
        <end position="71"/>
    </location>
</feature>
<dbReference type="SUPFAM" id="SSF82708">
    <property type="entry name" value="R3H domain"/>
    <property type="match status" value="1"/>
</dbReference>
<dbReference type="Pfam" id="PF01424">
    <property type="entry name" value="R3H"/>
    <property type="match status" value="1"/>
</dbReference>
<feature type="domain" description="R3H" evidence="3">
    <location>
        <begin position="546"/>
        <end position="616"/>
    </location>
</feature>
<name>C1EID3_MICCC</name>
<dbReference type="Proteomes" id="UP000002009">
    <property type="component" value="Chromosome 15"/>
</dbReference>
<sequence>MGRTSQDGGDGGDGDTGDRRSRGGRRGRGRGGRGRARDGGDGGEASRASVDAVPNAAAAAPPGAPFGALRATSTPFIPRSVTVPNRGIAPPGAPAAAPLAPATKHRASRHRQRQRPKREGGAEGDAPTPADDPRARDDGAAAGEEAGSTGGKDEDEGEGEGEGKGKGKGKGKGTGGKPDGWWQDISTCDPITLEPLADLNHPPFELRAKPNPASPAVSHLFDPTCLAEWVTGSKTFENPLTRAPMDATDCRRLDNHLRRCRLPKFAVHDAFVAAAHERRVAEEQRAARANESVEAATARREREASELAASLFMSIRARERRSGNGRRGRDRDVGVDLDAEGHRRRRGDAFTADGAFAMVDDDEGMRGRRLGRRQMPETERWVWEDGSHLLYDEGDDRDGVRTRDDFPALGGVGGAAVVAGVPEAEASFPSLSGNSGGWAATAARARSLPPPPSRPPVAPRVQSLPNRSSTHTDVAPSTNTTDATDDDDGSMAKLASEEDRAAREERRKKLADAFGVADPDSRPSSFAASSASFFAPDVLATARSNPDAVDAMESALERLVLAGADGQHSCTPRRVRLDPMPRRLRAVAHALAATYGATSCSYGDEPRRRVDYFRSENTQFPSVRLSDALRAVAEGGTDGGGSVVGGLVGVHADAARGNSRSLGPAPDSVWFPGYTEHHSRGRWSRLEVRFTDFNDVHVALAAVREFTERGECACELVARATGASEGALGGSGRWSEGMDLVVHFWKRSRYESAVGKLGGGIRGRFRATHACEVGPDPDPDDDESTRGDGKMSDKLDATREALRAKAKEISGGRVGPSVPGAFGNPNKRRETPMAADPWADDSVEEWNGLLDDVD</sequence>
<dbReference type="SMART" id="SM00393">
    <property type="entry name" value="R3H"/>
    <property type="match status" value="1"/>
</dbReference>
<dbReference type="EMBL" id="CP001333">
    <property type="protein sequence ID" value="ACO67660.1"/>
    <property type="molecule type" value="Genomic_DNA"/>
</dbReference>
<dbReference type="OMA" id="SHIENRG"/>
<dbReference type="InterPro" id="IPR036867">
    <property type="entry name" value="R3H_dom_sf"/>
</dbReference>
<feature type="compositionally biased region" description="Pro residues" evidence="2">
    <location>
        <begin position="448"/>
        <end position="458"/>
    </location>
</feature>
<feature type="compositionally biased region" description="Basic residues" evidence="2">
    <location>
        <begin position="103"/>
        <end position="116"/>
    </location>
</feature>
<dbReference type="PROSITE" id="PS51061">
    <property type="entry name" value="R3H"/>
    <property type="match status" value="1"/>
</dbReference>
<dbReference type="eggNOG" id="ENOG502SFZV">
    <property type="taxonomic scope" value="Eukaryota"/>
</dbReference>